<gene>
    <name evidence="1" type="ORF">SMD44_07288</name>
</gene>
<organism evidence="1 2">
    <name type="scientific">Streptomyces alboflavus</name>
    <dbReference type="NCBI Taxonomy" id="67267"/>
    <lineage>
        <taxon>Bacteria</taxon>
        <taxon>Bacillati</taxon>
        <taxon>Actinomycetota</taxon>
        <taxon>Actinomycetes</taxon>
        <taxon>Kitasatosporales</taxon>
        <taxon>Streptomycetaceae</taxon>
        <taxon>Streptomyces</taxon>
    </lineage>
</organism>
<evidence type="ECO:0000313" key="2">
    <source>
        <dbReference type="Proteomes" id="UP000195880"/>
    </source>
</evidence>
<keyword evidence="2" id="KW-1185">Reference proteome</keyword>
<evidence type="ECO:0000313" key="1">
    <source>
        <dbReference type="EMBL" id="ARX87806.1"/>
    </source>
</evidence>
<sequence length="40" mass="3990">MAVTVPAPTAPSAAARMAKLTAFGWVMPSGASSRPTSGEK</sequence>
<reference evidence="1 2" key="1">
    <citation type="submission" date="2017-05" db="EMBL/GenBank/DDBJ databases">
        <title>Streptomyces alboflavus Genome sequencing and assembly.</title>
        <authorList>
            <person name="Wang Y."/>
            <person name="Du B."/>
            <person name="Ding Y."/>
            <person name="Liu H."/>
            <person name="Hou Q."/>
            <person name="Liu K."/>
            <person name="Wang C."/>
            <person name="Yao L."/>
        </authorList>
    </citation>
    <scope>NUCLEOTIDE SEQUENCE [LARGE SCALE GENOMIC DNA]</scope>
    <source>
        <strain evidence="1 2">MDJK44</strain>
    </source>
</reference>
<dbReference type="Proteomes" id="UP000195880">
    <property type="component" value="Chromosome"/>
</dbReference>
<dbReference type="AlphaFoldDB" id="A0A1Z1WMY3"/>
<accession>A0A1Z1WMY3</accession>
<dbReference type="EMBL" id="CP021748">
    <property type="protein sequence ID" value="ARX87806.1"/>
    <property type="molecule type" value="Genomic_DNA"/>
</dbReference>
<proteinExistence type="predicted"/>
<protein>
    <submittedName>
        <fullName evidence="1">Uncharacterized protein</fullName>
    </submittedName>
</protein>
<name>A0A1Z1WMY3_9ACTN</name>
<dbReference type="KEGG" id="salf:SMD44_07288"/>